<feature type="transmembrane region" description="Helical" evidence="6">
    <location>
        <begin position="184"/>
        <end position="201"/>
    </location>
</feature>
<dbReference type="PANTHER" id="PTHR43823">
    <property type="entry name" value="SPORULATION PROTEIN YKVU"/>
    <property type="match status" value="1"/>
</dbReference>
<dbReference type="InterPro" id="IPR051327">
    <property type="entry name" value="MATE_MepA_subfamily"/>
</dbReference>
<accession>A0ABS2GWP0</accession>
<feature type="transmembrane region" description="Helical" evidence="6">
    <location>
        <begin position="405"/>
        <end position="426"/>
    </location>
</feature>
<feature type="transmembrane region" description="Helical" evidence="6">
    <location>
        <begin position="47"/>
        <end position="69"/>
    </location>
</feature>
<keyword evidence="2" id="KW-1003">Cell membrane</keyword>
<keyword evidence="5 6" id="KW-0472">Membrane</keyword>
<name>A0ABS2GWP0_9LACO</name>
<evidence type="ECO:0000256" key="2">
    <source>
        <dbReference type="ARBA" id="ARBA00022475"/>
    </source>
</evidence>
<feature type="transmembrane region" description="Helical" evidence="6">
    <location>
        <begin position="260"/>
        <end position="282"/>
    </location>
</feature>
<feature type="transmembrane region" description="Helical" evidence="6">
    <location>
        <begin position="303"/>
        <end position="325"/>
    </location>
</feature>
<feature type="transmembrane region" description="Helical" evidence="6">
    <location>
        <begin position="155"/>
        <end position="178"/>
    </location>
</feature>
<comment type="subcellular location">
    <subcellularLocation>
        <location evidence="1">Cell membrane</location>
        <topology evidence="1">Multi-pass membrane protein</topology>
    </subcellularLocation>
</comment>
<evidence type="ECO:0000256" key="4">
    <source>
        <dbReference type="ARBA" id="ARBA00022989"/>
    </source>
</evidence>
<organism evidence="7 8">
    <name type="scientific">Limosilactobacillus coleohominis</name>
    <dbReference type="NCBI Taxonomy" id="181675"/>
    <lineage>
        <taxon>Bacteria</taxon>
        <taxon>Bacillati</taxon>
        <taxon>Bacillota</taxon>
        <taxon>Bacilli</taxon>
        <taxon>Lactobacillales</taxon>
        <taxon>Lactobacillaceae</taxon>
        <taxon>Limosilactobacillus</taxon>
    </lineage>
</organism>
<evidence type="ECO:0000256" key="6">
    <source>
        <dbReference type="SAM" id="Phobius"/>
    </source>
</evidence>
<feature type="transmembrane region" description="Helical" evidence="6">
    <location>
        <begin position="229"/>
        <end position="254"/>
    </location>
</feature>
<evidence type="ECO:0000256" key="5">
    <source>
        <dbReference type="ARBA" id="ARBA00023136"/>
    </source>
</evidence>
<dbReference type="EMBL" id="JACJKU010000032">
    <property type="protein sequence ID" value="MBM6940712.1"/>
    <property type="molecule type" value="Genomic_DNA"/>
</dbReference>
<sequence>MQLKNEVNHYVIRNTAASAGMSMYLLIDTLFISIAAGPLGLTALNVALPLFSLFNCLGMLLGVGGAAYYSLNKIEHPERVHSTYSELMIFGVLLGLLITLLIEVFIHPLIYFLGGSPQTYRLTHTYISIIAFCAPLYIANYLSVNFIRNDNHPNLTMVATLTETSSVLIIDWFFIFGLGLKMEGAAMATIFSPLCSLLILSHHRHFANRQLSLYWVKPRLQTIRNATQLGLAAGINELSNGFAVFIFNIILLRIAGNYAIAAYGIISNIALISVALANGVALGVQPITSREYGIRHYENVKKAFWQGLKITIGIGLTVLIILTVFRSQVISLFNYQHQTTMARYATTGVPIYFSGAIFINANILMVLFLTSIRSARSAFALSLLRGYLILAPVTFILGFTAGINGVWAAVPLTELIVSILSAGIIYHRFKHFSPLNN</sequence>
<keyword evidence="3 6" id="KW-0812">Transmembrane</keyword>
<evidence type="ECO:0000256" key="3">
    <source>
        <dbReference type="ARBA" id="ARBA00022692"/>
    </source>
</evidence>
<evidence type="ECO:0000256" key="1">
    <source>
        <dbReference type="ARBA" id="ARBA00004651"/>
    </source>
</evidence>
<dbReference type="InterPro" id="IPR002528">
    <property type="entry name" value="MATE_fam"/>
</dbReference>
<reference evidence="7 8" key="1">
    <citation type="journal article" date="2021" name="Sci. Rep.">
        <title>The distribution of antibiotic resistance genes in chicken gut microbiota commensals.</title>
        <authorList>
            <person name="Juricova H."/>
            <person name="Matiasovicova J."/>
            <person name="Kubasova T."/>
            <person name="Cejkova D."/>
            <person name="Rychlik I."/>
        </authorList>
    </citation>
    <scope>NUCLEOTIDE SEQUENCE [LARGE SCALE GENOMIC DNA]</scope>
    <source>
        <strain evidence="7 8">An574</strain>
    </source>
</reference>
<feature type="transmembrane region" description="Helical" evidence="6">
    <location>
        <begin position="89"/>
        <end position="113"/>
    </location>
</feature>
<feature type="transmembrane region" description="Helical" evidence="6">
    <location>
        <begin position="379"/>
        <end position="399"/>
    </location>
</feature>
<feature type="transmembrane region" description="Helical" evidence="6">
    <location>
        <begin position="21"/>
        <end position="41"/>
    </location>
</feature>
<dbReference type="Proteomes" id="UP000785625">
    <property type="component" value="Unassembled WGS sequence"/>
</dbReference>
<gene>
    <name evidence="7" type="ORF">H5975_04305</name>
</gene>
<evidence type="ECO:0000313" key="7">
    <source>
        <dbReference type="EMBL" id="MBM6940712.1"/>
    </source>
</evidence>
<feature type="transmembrane region" description="Helical" evidence="6">
    <location>
        <begin position="125"/>
        <end position="143"/>
    </location>
</feature>
<keyword evidence="8" id="KW-1185">Reference proteome</keyword>
<evidence type="ECO:0000313" key="8">
    <source>
        <dbReference type="Proteomes" id="UP000785625"/>
    </source>
</evidence>
<protein>
    <submittedName>
        <fullName evidence="7">MATE family efflux transporter</fullName>
    </submittedName>
</protein>
<dbReference type="RefSeq" id="WP_204785023.1">
    <property type="nucleotide sequence ID" value="NZ_CALVGD010000054.1"/>
</dbReference>
<feature type="transmembrane region" description="Helical" evidence="6">
    <location>
        <begin position="351"/>
        <end position="372"/>
    </location>
</feature>
<dbReference type="Pfam" id="PF01554">
    <property type="entry name" value="MatE"/>
    <property type="match status" value="2"/>
</dbReference>
<proteinExistence type="predicted"/>
<comment type="caution">
    <text evidence="7">The sequence shown here is derived from an EMBL/GenBank/DDBJ whole genome shotgun (WGS) entry which is preliminary data.</text>
</comment>
<keyword evidence="4 6" id="KW-1133">Transmembrane helix</keyword>
<dbReference type="PANTHER" id="PTHR43823:SF3">
    <property type="entry name" value="MULTIDRUG EXPORT PROTEIN MEPA"/>
    <property type="match status" value="1"/>
</dbReference>